<feature type="transmembrane region" description="Helical" evidence="2">
    <location>
        <begin position="47"/>
        <end position="66"/>
    </location>
</feature>
<organism evidence="3 4">
    <name type="scientific">Lipomyces starkeyi NRRL Y-11557</name>
    <dbReference type="NCBI Taxonomy" id="675824"/>
    <lineage>
        <taxon>Eukaryota</taxon>
        <taxon>Fungi</taxon>
        <taxon>Dikarya</taxon>
        <taxon>Ascomycota</taxon>
        <taxon>Saccharomycotina</taxon>
        <taxon>Lipomycetes</taxon>
        <taxon>Lipomycetales</taxon>
        <taxon>Lipomycetaceae</taxon>
        <taxon>Lipomyces</taxon>
    </lineage>
</organism>
<keyword evidence="1" id="KW-0175">Coiled coil</keyword>
<evidence type="ECO:0000256" key="1">
    <source>
        <dbReference type="SAM" id="Coils"/>
    </source>
</evidence>
<keyword evidence="2" id="KW-1133">Transmembrane helix</keyword>
<keyword evidence="4" id="KW-1185">Reference proteome</keyword>
<evidence type="ECO:0000256" key="2">
    <source>
        <dbReference type="SAM" id="Phobius"/>
    </source>
</evidence>
<dbReference type="Proteomes" id="UP000094385">
    <property type="component" value="Unassembled WGS sequence"/>
</dbReference>
<accession>A0A1E3Q0K1</accession>
<dbReference type="AlphaFoldDB" id="A0A1E3Q0K1"/>
<keyword evidence="2" id="KW-0812">Transmembrane</keyword>
<name>A0A1E3Q0K1_LIPST</name>
<keyword evidence="2" id="KW-0472">Membrane</keyword>
<sequence length="127" mass="15347">MIIRQLIRRPLALQLLPHQQFRMRVRRWESSIPTAPKPFGSSQLWPVAKVFLYGSFVYMLLHWAWWKLESDELYDRLSGRVKELETELERTIDERNRSLVARPDESPTEENKTSLKSKLRKIWPWKK</sequence>
<evidence type="ECO:0008006" key="5">
    <source>
        <dbReference type="Google" id="ProtNLM"/>
    </source>
</evidence>
<evidence type="ECO:0000313" key="4">
    <source>
        <dbReference type="Proteomes" id="UP000094385"/>
    </source>
</evidence>
<dbReference type="EMBL" id="KV454298">
    <property type="protein sequence ID" value="ODQ71225.1"/>
    <property type="molecule type" value="Genomic_DNA"/>
</dbReference>
<proteinExistence type="predicted"/>
<gene>
    <name evidence="3" type="ORF">LIPSTDRAFT_73848</name>
</gene>
<protein>
    <recommendedName>
        <fullName evidence="5">Inner membrane assembly complex subunit 17</fullName>
    </recommendedName>
</protein>
<dbReference type="OrthoDB" id="10336465at2759"/>
<evidence type="ECO:0000313" key="3">
    <source>
        <dbReference type="EMBL" id="ODQ71225.1"/>
    </source>
</evidence>
<feature type="coiled-coil region" evidence="1">
    <location>
        <begin position="74"/>
        <end position="101"/>
    </location>
</feature>
<reference evidence="3 4" key="1">
    <citation type="journal article" date="2016" name="Proc. Natl. Acad. Sci. U.S.A.">
        <title>Comparative genomics of biotechnologically important yeasts.</title>
        <authorList>
            <person name="Riley R."/>
            <person name="Haridas S."/>
            <person name="Wolfe K.H."/>
            <person name="Lopes M.R."/>
            <person name="Hittinger C.T."/>
            <person name="Goeker M."/>
            <person name="Salamov A.A."/>
            <person name="Wisecaver J.H."/>
            <person name="Long T.M."/>
            <person name="Calvey C.H."/>
            <person name="Aerts A.L."/>
            <person name="Barry K.W."/>
            <person name="Choi C."/>
            <person name="Clum A."/>
            <person name="Coughlan A.Y."/>
            <person name="Deshpande S."/>
            <person name="Douglass A.P."/>
            <person name="Hanson S.J."/>
            <person name="Klenk H.-P."/>
            <person name="LaButti K.M."/>
            <person name="Lapidus A."/>
            <person name="Lindquist E.A."/>
            <person name="Lipzen A.M."/>
            <person name="Meier-Kolthoff J.P."/>
            <person name="Ohm R.A."/>
            <person name="Otillar R.P."/>
            <person name="Pangilinan J.L."/>
            <person name="Peng Y."/>
            <person name="Rokas A."/>
            <person name="Rosa C.A."/>
            <person name="Scheuner C."/>
            <person name="Sibirny A.A."/>
            <person name="Slot J.C."/>
            <person name="Stielow J.B."/>
            <person name="Sun H."/>
            <person name="Kurtzman C.P."/>
            <person name="Blackwell M."/>
            <person name="Grigoriev I.V."/>
            <person name="Jeffries T.W."/>
        </authorList>
    </citation>
    <scope>NUCLEOTIDE SEQUENCE [LARGE SCALE GENOMIC DNA]</scope>
    <source>
        <strain evidence="3 4">NRRL Y-11557</strain>
    </source>
</reference>